<dbReference type="CDD" id="cd16029">
    <property type="entry name" value="4-S"/>
    <property type="match status" value="1"/>
</dbReference>
<dbReference type="GO" id="GO:0046872">
    <property type="term" value="F:metal ion binding"/>
    <property type="evidence" value="ECO:0007669"/>
    <property type="project" value="UniProtKB-KW"/>
</dbReference>
<dbReference type="PROSITE" id="PS00149">
    <property type="entry name" value="SULFATASE_2"/>
    <property type="match status" value="1"/>
</dbReference>
<organism evidence="9 10">
    <name type="scientific">Diaphorina citri</name>
    <name type="common">Asian citrus psyllid</name>
    <dbReference type="NCBI Taxonomy" id="121845"/>
    <lineage>
        <taxon>Eukaryota</taxon>
        <taxon>Metazoa</taxon>
        <taxon>Ecdysozoa</taxon>
        <taxon>Arthropoda</taxon>
        <taxon>Hexapoda</taxon>
        <taxon>Insecta</taxon>
        <taxon>Pterygota</taxon>
        <taxon>Neoptera</taxon>
        <taxon>Paraneoptera</taxon>
        <taxon>Hemiptera</taxon>
        <taxon>Sternorrhyncha</taxon>
        <taxon>Psylloidea</taxon>
        <taxon>Psyllidae</taxon>
        <taxon>Diaphorininae</taxon>
        <taxon>Diaphorina</taxon>
    </lineage>
</organism>
<dbReference type="STRING" id="121845.A0A3Q0IUC2"/>
<name>A0A3Q0IUC2_DIACI</name>
<dbReference type="SUPFAM" id="SSF53649">
    <property type="entry name" value="Alkaline phosphatase-like"/>
    <property type="match status" value="1"/>
</dbReference>
<dbReference type="InterPro" id="IPR017850">
    <property type="entry name" value="Alkaline_phosphatase_core_sf"/>
</dbReference>
<evidence type="ECO:0000256" key="3">
    <source>
        <dbReference type="ARBA" id="ARBA00022723"/>
    </source>
</evidence>
<feature type="signal peptide" evidence="7">
    <location>
        <begin position="1"/>
        <end position="20"/>
    </location>
</feature>
<dbReference type="GeneID" id="103507251"/>
<evidence type="ECO:0000256" key="2">
    <source>
        <dbReference type="ARBA" id="ARBA00008779"/>
    </source>
</evidence>
<dbReference type="InterPro" id="IPR024607">
    <property type="entry name" value="Sulfatase_CS"/>
</dbReference>
<feature type="domain" description="Sulfatase N-terminal" evidence="8">
    <location>
        <begin position="30"/>
        <end position="354"/>
    </location>
</feature>
<evidence type="ECO:0000313" key="9">
    <source>
        <dbReference type="Proteomes" id="UP000079169"/>
    </source>
</evidence>
<keyword evidence="5" id="KW-0106">Calcium</keyword>
<proteinExistence type="inferred from homology"/>
<keyword evidence="4" id="KW-0378">Hydrolase</keyword>
<keyword evidence="6" id="KW-0325">Glycoprotein</keyword>
<evidence type="ECO:0000256" key="4">
    <source>
        <dbReference type="ARBA" id="ARBA00022801"/>
    </source>
</evidence>
<reference evidence="10" key="1">
    <citation type="submission" date="2025-08" db="UniProtKB">
        <authorList>
            <consortium name="RefSeq"/>
        </authorList>
    </citation>
    <scope>IDENTIFICATION</scope>
</reference>
<evidence type="ECO:0000256" key="1">
    <source>
        <dbReference type="ARBA" id="ARBA00001913"/>
    </source>
</evidence>
<sequence length="654" mass="74107">MTWARKYFFALTCTLLFNDAFLNTTVPKKPHIIIILADDLGWNDVSFHGSSQIPTPNIDALAYNGLILNQHYVQALCTPSRSALMTGKYPIHIGMQHGVILEGEPWGLPLTEKLLPQYLKEAGYATHAIGKWHLGFFREVYTPTFRGFDSHYGYWQGLQDYYDHSCKATFEPYQGLDMRHNMQVDNKTIGIYSTDLYTEAAINVIAEHNKSKPMFLYLAHLAVHAGNTYEPFQAPDEEVAKFLDISDPERRTYAGMVSRLDESVGNVIAALRKHGMLENSIVLFMADNGAPSFGIHSNKGSNHPLRGMKSTPWDGGMRGVAAIWSPWLKQTQKVSSELFHISDWLPTLCAAAGIEINDTSLDGVNQWDVLTKGAKTKRSEILHNIDNVDNPQKYYAALRVDDLKYVAGTDNNGQSDEWYGDTDNEIDKYSPKEVLYSKAGITFNALKTKLQIKQKHAADPKTNSSDALRTILTDEKILELREFARVRCNYDNKGAHCNSTVKPCLFNITDDPCEQNNLAESQTDLLKQLEDKLAIYKSTMVPPGNKPFDKRADPARWNNIWVPWYDELDKQKAIETMRLHKPLLSPTTVIYHFSCAWRIEINDTSLDGVNQWDVLTKGAKTKRSEILHNIDNVDNPQKYYAALRVDDLKYVAGW</sequence>
<evidence type="ECO:0000256" key="7">
    <source>
        <dbReference type="SAM" id="SignalP"/>
    </source>
</evidence>
<comment type="similarity">
    <text evidence="2">Belongs to the sulfatase family.</text>
</comment>
<evidence type="ECO:0000256" key="6">
    <source>
        <dbReference type="ARBA" id="ARBA00023180"/>
    </source>
</evidence>
<feature type="chain" id="PRO_5018232432" evidence="7">
    <location>
        <begin position="21"/>
        <end position="654"/>
    </location>
</feature>
<dbReference type="AlphaFoldDB" id="A0A3Q0IUC2"/>
<dbReference type="Gene3D" id="3.40.720.10">
    <property type="entry name" value="Alkaline Phosphatase, subunit A"/>
    <property type="match status" value="1"/>
</dbReference>
<comment type="cofactor">
    <cofactor evidence="1">
        <name>Ca(2+)</name>
        <dbReference type="ChEBI" id="CHEBI:29108"/>
    </cofactor>
</comment>
<accession>A0A3Q0IUC2</accession>
<dbReference type="PANTHER" id="PTHR10342:SF264">
    <property type="entry name" value="MIP05773P-RELATED"/>
    <property type="match status" value="1"/>
</dbReference>
<dbReference type="Proteomes" id="UP000079169">
    <property type="component" value="Unplaced"/>
</dbReference>
<keyword evidence="3" id="KW-0479">Metal-binding</keyword>
<dbReference type="PaxDb" id="121845-A0A3Q0IUC2"/>
<dbReference type="Pfam" id="PF00884">
    <property type="entry name" value="Sulfatase"/>
    <property type="match status" value="1"/>
</dbReference>
<gene>
    <name evidence="10" type="primary">LOC103507251</name>
</gene>
<dbReference type="PROSITE" id="PS00523">
    <property type="entry name" value="SULFATASE_1"/>
    <property type="match status" value="1"/>
</dbReference>
<keyword evidence="9" id="KW-1185">Reference proteome</keyword>
<dbReference type="KEGG" id="dci:103507251"/>
<evidence type="ECO:0000313" key="10">
    <source>
        <dbReference type="RefSeq" id="XP_026677965.1"/>
    </source>
</evidence>
<evidence type="ECO:0000259" key="8">
    <source>
        <dbReference type="Pfam" id="PF00884"/>
    </source>
</evidence>
<dbReference type="RefSeq" id="XP_026677965.1">
    <property type="nucleotide sequence ID" value="XM_026822164.1"/>
</dbReference>
<dbReference type="Gene3D" id="3.30.1120.10">
    <property type="match status" value="1"/>
</dbReference>
<protein>
    <submittedName>
        <fullName evidence="10">Arylsulfatase B-like</fullName>
    </submittedName>
</protein>
<dbReference type="InterPro" id="IPR000917">
    <property type="entry name" value="Sulfatase_N"/>
</dbReference>
<dbReference type="GO" id="GO:0008484">
    <property type="term" value="F:sulfuric ester hydrolase activity"/>
    <property type="evidence" value="ECO:0007669"/>
    <property type="project" value="InterPro"/>
</dbReference>
<evidence type="ECO:0000256" key="5">
    <source>
        <dbReference type="ARBA" id="ARBA00022837"/>
    </source>
</evidence>
<dbReference type="PANTHER" id="PTHR10342">
    <property type="entry name" value="ARYLSULFATASE"/>
    <property type="match status" value="1"/>
</dbReference>
<dbReference type="InterPro" id="IPR047115">
    <property type="entry name" value="ARSB"/>
</dbReference>
<keyword evidence="7" id="KW-0732">Signal</keyword>